<protein>
    <submittedName>
        <fullName evidence="2">Uncharacterized protein</fullName>
    </submittedName>
</protein>
<accession>A0A3G6N359</accession>
<name>A0A3G6N359_9FLAO</name>
<dbReference type="EMBL" id="CP033928">
    <property type="protein sequence ID" value="AZA60868.1"/>
    <property type="molecule type" value="Genomic_DNA"/>
</dbReference>
<reference evidence="2 3" key="1">
    <citation type="submission" date="2018-11" db="EMBL/GenBank/DDBJ databases">
        <title>Proposal to divide the Flavobacteriaceae and reorganize its genera based on Amino Acid Identity values calculated from whole genome sequences.</title>
        <authorList>
            <person name="Nicholson A.C."/>
            <person name="Gulvik C.A."/>
            <person name="Whitney A.M."/>
            <person name="Humrighouse B.W."/>
            <person name="Bell M."/>
            <person name="Holmes B."/>
            <person name="Steigerwalt A."/>
            <person name="Villarma A."/>
            <person name="Sheth M."/>
            <person name="Batra D."/>
            <person name="Pryor J."/>
            <person name="Bernardet J.-F."/>
            <person name="Hugo C."/>
            <person name="Kampfer P."/>
            <person name="Newman J."/>
            <person name="Mcquiston J.R."/>
        </authorList>
    </citation>
    <scope>NUCLEOTIDE SEQUENCE [LARGE SCALE GENOMIC DNA]</scope>
    <source>
        <strain evidence="2 3">G0211</strain>
    </source>
</reference>
<sequence>MMELYKKTAVFLLLLMTFSLSAQQYDDVRFANVLKQLKLNSSEVHNELYTEKKMPNIENSYIIVVPVLLGKLEDDGFTVINTILITDVQGKIKNKYIEDTEIISDAVMLDGFSIDTGLYKLNSSIRAFGITANYHGSSNPNPYSSSDISLYYPEDKTLKKVLDGYNLIRYGGEWDMKCSGEFDEDNSVIIVDQVKSNGFNNLKIKTESNHIISKKVNGECTEDKTSKISYKTLKFNKSVYK</sequence>
<evidence type="ECO:0000256" key="1">
    <source>
        <dbReference type="SAM" id="SignalP"/>
    </source>
</evidence>
<dbReference type="AlphaFoldDB" id="A0A3G6N359"/>
<feature type="chain" id="PRO_5018270331" evidence="1">
    <location>
        <begin position="23"/>
        <end position="241"/>
    </location>
</feature>
<evidence type="ECO:0000313" key="3">
    <source>
        <dbReference type="Proteomes" id="UP000269076"/>
    </source>
</evidence>
<keyword evidence="1" id="KW-0732">Signal</keyword>
<organism evidence="2 3">
    <name type="scientific">Chryseobacterium indoltheticum</name>
    <dbReference type="NCBI Taxonomy" id="254"/>
    <lineage>
        <taxon>Bacteria</taxon>
        <taxon>Pseudomonadati</taxon>
        <taxon>Bacteroidota</taxon>
        <taxon>Flavobacteriia</taxon>
        <taxon>Flavobacteriales</taxon>
        <taxon>Weeksellaceae</taxon>
        <taxon>Chryseobacterium group</taxon>
        <taxon>Chryseobacterium</taxon>
    </lineage>
</organism>
<proteinExistence type="predicted"/>
<evidence type="ECO:0000313" key="2">
    <source>
        <dbReference type="EMBL" id="AZA60868.1"/>
    </source>
</evidence>
<dbReference type="Proteomes" id="UP000269076">
    <property type="component" value="Chromosome"/>
</dbReference>
<gene>
    <name evidence="2" type="ORF">EG340_07355</name>
</gene>
<dbReference type="RefSeq" id="WP_164463131.1">
    <property type="nucleotide sequence ID" value="NZ_CP033928.1"/>
</dbReference>
<feature type="signal peptide" evidence="1">
    <location>
        <begin position="1"/>
        <end position="22"/>
    </location>
</feature>